<evidence type="ECO:0000313" key="13">
    <source>
        <dbReference type="Proteomes" id="UP000470409"/>
    </source>
</evidence>
<evidence type="ECO:0000259" key="11">
    <source>
        <dbReference type="PROSITE" id="PS50862"/>
    </source>
</evidence>
<protein>
    <recommendedName>
        <fullName evidence="4 9">ATP phosphoribosyltransferase regulatory subunit</fullName>
    </recommendedName>
</protein>
<dbReference type="InterPro" id="IPR004516">
    <property type="entry name" value="HisRS/HisZ"/>
</dbReference>
<evidence type="ECO:0000256" key="7">
    <source>
        <dbReference type="ARBA" id="ARBA00023102"/>
    </source>
</evidence>
<comment type="function">
    <text evidence="8 9">Required for the first step of histidine biosynthesis. May allow the feedback regulation of ATP phosphoribosyltransferase activity by histidine.</text>
</comment>
<comment type="pathway">
    <text evidence="2 9">Amino-acid biosynthesis; L-histidine biosynthesis; L-histidine from 5-phospho-alpha-D-ribose 1-diphosphate: step 1/9.</text>
</comment>
<evidence type="ECO:0000256" key="4">
    <source>
        <dbReference type="ARBA" id="ARBA00020397"/>
    </source>
</evidence>
<feature type="binding site" evidence="10">
    <location>
        <begin position="274"/>
        <end position="275"/>
    </location>
    <ligand>
        <name>L-histidine</name>
        <dbReference type="ChEBI" id="CHEBI:57595"/>
    </ligand>
</feature>
<dbReference type="HAMAP" id="MF_00125">
    <property type="entry name" value="HisZ"/>
    <property type="match status" value="1"/>
</dbReference>
<evidence type="ECO:0000256" key="8">
    <source>
        <dbReference type="ARBA" id="ARBA00025246"/>
    </source>
</evidence>
<evidence type="ECO:0000313" key="12">
    <source>
        <dbReference type="EMBL" id="KAB2443399.1"/>
    </source>
</evidence>
<dbReference type="PANTHER" id="PTHR43707:SF6">
    <property type="entry name" value="ATP PHOSPHORIBOSYLTRANSFERASE REGULATORY SUBUNIT"/>
    <property type="match status" value="1"/>
</dbReference>
<comment type="subunit">
    <text evidence="9">Heteromultimer composed of HisG and HisZ subunits.</text>
</comment>
<dbReference type="InterPro" id="IPR004517">
    <property type="entry name" value="HisZ"/>
</dbReference>
<evidence type="ECO:0000256" key="9">
    <source>
        <dbReference type="HAMAP-Rule" id="MF_00125"/>
    </source>
</evidence>
<dbReference type="SUPFAM" id="SSF55681">
    <property type="entry name" value="Class II aaRS and biotin synthetases"/>
    <property type="match status" value="1"/>
</dbReference>
<feature type="binding site" evidence="10">
    <location>
        <position position="123"/>
    </location>
    <ligand>
        <name>L-histidine</name>
        <dbReference type="ChEBI" id="CHEBI:57595"/>
    </ligand>
</feature>
<feature type="binding site" evidence="10">
    <location>
        <position position="127"/>
    </location>
    <ligand>
        <name>L-histidine</name>
        <dbReference type="ChEBI" id="CHEBI:57595"/>
    </ligand>
</feature>
<dbReference type="NCBIfam" id="NF008938">
    <property type="entry name" value="PRK12292.1-6"/>
    <property type="match status" value="1"/>
</dbReference>
<dbReference type="InterPro" id="IPR041715">
    <property type="entry name" value="HisRS-like_core"/>
</dbReference>
<comment type="similarity">
    <text evidence="3 9">Belongs to the class-II aminoacyl-tRNA synthetase family. HisZ subfamily.</text>
</comment>
<gene>
    <name evidence="9" type="primary">hisZ</name>
    <name evidence="12" type="ORF">F8163_09995</name>
</gene>
<dbReference type="Proteomes" id="UP000470409">
    <property type="component" value="Unassembled WGS sequence"/>
</dbReference>
<feature type="domain" description="Aminoacyl-transfer RNA synthetases class-II family profile" evidence="11">
    <location>
        <begin position="22"/>
        <end position="349"/>
    </location>
</feature>
<dbReference type="Gene3D" id="3.30.930.10">
    <property type="entry name" value="Bira Bifunctional Protein, Domain 2"/>
    <property type="match status" value="1"/>
</dbReference>
<dbReference type="EMBL" id="WBPG01000014">
    <property type="protein sequence ID" value="KAB2443399.1"/>
    <property type="molecule type" value="Genomic_DNA"/>
</dbReference>
<comment type="miscellaneous">
    <text evidence="9">This function is generally fulfilled by the C-terminal part of HisG, which is missing in some bacteria such as this one.</text>
</comment>
<dbReference type="InterPro" id="IPR006195">
    <property type="entry name" value="aa-tRNA-synth_II"/>
</dbReference>
<evidence type="ECO:0000256" key="3">
    <source>
        <dbReference type="ARBA" id="ARBA00005539"/>
    </source>
</evidence>
<dbReference type="GO" id="GO:0000105">
    <property type="term" value="P:L-histidine biosynthetic process"/>
    <property type="evidence" value="ECO:0007669"/>
    <property type="project" value="UniProtKB-UniRule"/>
</dbReference>
<accession>A0A7V7S892</accession>
<dbReference type="PANTHER" id="PTHR43707">
    <property type="entry name" value="HISTIDYL-TRNA SYNTHETASE"/>
    <property type="match status" value="1"/>
</dbReference>
<reference evidence="12 13" key="1">
    <citation type="submission" date="2019-10" db="EMBL/GenBank/DDBJ databases">
        <title>Bacillus from the desert of Cuatro Cinegas, Coahuila.</title>
        <authorList>
            <person name="Olmedo-Alvarez G."/>
            <person name="Saldana S."/>
            <person name="Barcelo D."/>
        </authorList>
    </citation>
    <scope>NUCLEOTIDE SEQUENCE [LARGE SCALE GENOMIC DNA]</scope>
    <source>
        <strain evidence="12 13">CH155b_5T</strain>
    </source>
</reference>
<dbReference type="Pfam" id="PF13393">
    <property type="entry name" value="tRNA-synt_His"/>
    <property type="match status" value="1"/>
</dbReference>
<dbReference type="GO" id="GO:0006427">
    <property type="term" value="P:histidyl-tRNA aminoacylation"/>
    <property type="evidence" value="ECO:0007669"/>
    <property type="project" value="TreeGrafter"/>
</dbReference>
<dbReference type="PROSITE" id="PS50862">
    <property type="entry name" value="AA_TRNA_LIGASE_II"/>
    <property type="match status" value="1"/>
</dbReference>
<dbReference type="GO" id="GO:0004821">
    <property type="term" value="F:histidine-tRNA ligase activity"/>
    <property type="evidence" value="ECO:0007669"/>
    <property type="project" value="TreeGrafter"/>
</dbReference>
<comment type="subcellular location">
    <subcellularLocation>
        <location evidence="1 9">Cytoplasm</location>
    </subcellularLocation>
</comment>
<keyword evidence="6 9" id="KW-0028">Amino-acid biosynthesis</keyword>
<organism evidence="12 13">
    <name type="scientific">Bacillus luti</name>
    <dbReference type="NCBI Taxonomy" id="2026191"/>
    <lineage>
        <taxon>Bacteria</taxon>
        <taxon>Bacillati</taxon>
        <taxon>Bacillota</taxon>
        <taxon>Bacilli</taxon>
        <taxon>Bacillales</taxon>
        <taxon>Bacillaceae</taxon>
        <taxon>Bacillus</taxon>
        <taxon>Bacillus cereus group</taxon>
    </lineage>
</organism>
<dbReference type="FunFam" id="3.30.930.10:FF:000060">
    <property type="entry name" value="ATP phosphoribosyltransferase regulatory subunit"/>
    <property type="match status" value="1"/>
</dbReference>
<dbReference type="InterPro" id="IPR045864">
    <property type="entry name" value="aa-tRNA-synth_II/BPL/LPL"/>
</dbReference>
<keyword evidence="12" id="KW-0328">Glycosyltransferase</keyword>
<dbReference type="PIRSF" id="PIRSF001549">
    <property type="entry name" value="His-tRNA_synth"/>
    <property type="match status" value="1"/>
</dbReference>
<keyword evidence="7 9" id="KW-0368">Histidine biosynthesis</keyword>
<keyword evidence="12" id="KW-0808">Transferase</keyword>
<evidence type="ECO:0000256" key="5">
    <source>
        <dbReference type="ARBA" id="ARBA00022490"/>
    </source>
</evidence>
<dbReference type="RefSeq" id="WP_151625654.1">
    <property type="nucleotide sequence ID" value="NZ_WBPG01000014.1"/>
</dbReference>
<keyword evidence="5 9" id="KW-0963">Cytoplasm</keyword>
<dbReference type="UniPathway" id="UPA00031">
    <property type="reaction ID" value="UER00006"/>
</dbReference>
<dbReference type="GO" id="GO:0005737">
    <property type="term" value="C:cytoplasm"/>
    <property type="evidence" value="ECO:0007669"/>
    <property type="project" value="UniProtKB-SubCell"/>
</dbReference>
<evidence type="ECO:0000256" key="2">
    <source>
        <dbReference type="ARBA" id="ARBA00004667"/>
    </source>
</evidence>
<feature type="binding site" evidence="10">
    <location>
        <begin position="81"/>
        <end position="83"/>
    </location>
    <ligand>
        <name>L-histidine</name>
        <dbReference type="ChEBI" id="CHEBI:57595"/>
    </ligand>
</feature>
<dbReference type="GO" id="GO:0016757">
    <property type="term" value="F:glycosyltransferase activity"/>
    <property type="evidence" value="ECO:0007669"/>
    <property type="project" value="UniProtKB-KW"/>
</dbReference>
<dbReference type="GO" id="GO:0140096">
    <property type="term" value="F:catalytic activity, acting on a protein"/>
    <property type="evidence" value="ECO:0007669"/>
    <property type="project" value="UniProtKB-ARBA"/>
</dbReference>
<dbReference type="AlphaFoldDB" id="A0A7V7S892"/>
<evidence type="ECO:0000256" key="10">
    <source>
        <dbReference type="PIRSR" id="PIRSR001549-1"/>
    </source>
</evidence>
<feature type="binding site" evidence="10">
    <location>
        <position position="109"/>
    </location>
    <ligand>
        <name>L-histidine</name>
        <dbReference type="ChEBI" id="CHEBI:57595"/>
    </ligand>
</feature>
<dbReference type="CDD" id="cd00773">
    <property type="entry name" value="HisRS-like_core"/>
    <property type="match status" value="1"/>
</dbReference>
<evidence type="ECO:0000256" key="1">
    <source>
        <dbReference type="ARBA" id="ARBA00004496"/>
    </source>
</evidence>
<evidence type="ECO:0000256" key="6">
    <source>
        <dbReference type="ARBA" id="ARBA00022605"/>
    </source>
</evidence>
<comment type="caution">
    <text evidence="12">The sequence shown here is derived from an EMBL/GenBank/DDBJ whole genome shotgun (WGS) entry which is preliminary data.</text>
</comment>
<proteinExistence type="inferred from homology"/>
<dbReference type="NCBIfam" id="TIGR00443">
    <property type="entry name" value="hisZ_biosyn_reg"/>
    <property type="match status" value="1"/>
</dbReference>
<sequence length="420" mass="48747">MTKWKRANPNGTRDYLFEECTLIEEVEQNLRRTFLDRGYEEIRTPTIEFYDVFAFQNRPIDEEKMYKFFDEKGRIIVLRPDMTIPLARVIGTQRWDTPLKVTYSGNVFRANESHSGKYNEIVQSGIEIIGIDNVRAEIECVISVIQALQKLKVKSFTIEIGQVQLYKCIVKKLSIHDEEEKVLRTYIESKNYAALSNFIEEKKLDRCDETVSLLEKLPRLFGNLEVIEEAEKLASSNEMKMAIARVKEIYEAIEKLGYGSYISIDLGMIQHLDYYTGVIFKGYIYEIGEEIVSGGRYDELIGNFGEMVSAVGLAVQVNQIVKALQEQQVSYERESIDMMIHYELNRVAEAERLRSLLRKDGKNARLSLFSNLNDTFQFARKNKIVTVVEAKNESLVEYVWKEKWVVQKEGETSCVTFKLR</sequence>
<name>A0A7V7S892_9BACI</name>